<gene>
    <name evidence="2" type="ORF">PHACADRAFT_261747</name>
</gene>
<dbReference type="HOGENOM" id="CLU_2307052_0_0_1"/>
<proteinExistence type="predicted"/>
<dbReference type="GeneID" id="18918076"/>
<dbReference type="RefSeq" id="XP_007399355.1">
    <property type="nucleotide sequence ID" value="XM_007399293.1"/>
</dbReference>
<dbReference type="InParanoid" id="K5VJL9"/>
<evidence type="ECO:0000256" key="1">
    <source>
        <dbReference type="SAM" id="MobiDB-lite"/>
    </source>
</evidence>
<accession>K5VJL9</accession>
<name>K5VJL9_PHACS</name>
<dbReference type="STRING" id="650164.K5VJL9"/>
<sequence length="100" mass="11165">MPGYSVPYVHSGDPGYAPPVLRAPSPTDSIGTDYGPDETTPDEERLSDAEFAKICQQRLRLGDMRREEREAEADPLLQKPKNPDEERRASAIAWLLVVMP</sequence>
<feature type="region of interest" description="Disordered" evidence="1">
    <location>
        <begin position="1"/>
        <end position="44"/>
    </location>
</feature>
<dbReference type="OrthoDB" id="3227715at2759"/>
<protein>
    <submittedName>
        <fullName evidence="2">Uncharacterized protein</fullName>
    </submittedName>
</protein>
<evidence type="ECO:0000313" key="3">
    <source>
        <dbReference type="Proteomes" id="UP000008370"/>
    </source>
</evidence>
<feature type="region of interest" description="Disordered" evidence="1">
    <location>
        <begin position="64"/>
        <end position="87"/>
    </location>
</feature>
<dbReference type="AlphaFoldDB" id="K5VJL9"/>
<organism evidence="2 3">
    <name type="scientific">Phanerochaete carnosa (strain HHB-10118-sp)</name>
    <name type="common">White-rot fungus</name>
    <name type="synonym">Peniophora carnosa</name>
    <dbReference type="NCBI Taxonomy" id="650164"/>
    <lineage>
        <taxon>Eukaryota</taxon>
        <taxon>Fungi</taxon>
        <taxon>Dikarya</taxon>
        <taxon>Basidiomycota</taxon>
        <taxon>Agaricomycotina</taxon>
        <taxon>Agaricomycetes</taxon>
        <taxon>Polyporales</taxon>
        <taxon>Phanerochaetaceae</taxon>
        <taxon>Phanerochaete</taxon>
    </lineage>
</organism>
<reference evidence="2 3" key="1">
    <citation type="journal article" date="2012" name="BMC Genomics">
        <title>Comparative genomics of the white-rot fungi, Phanerochaete carnosa and P. chrysosporium, to elucidate the genetic basis of the distinct wood types they colonize.</title>
        <authorList>
            <person name="Suzuki H."/>
            <person name="MacDonald J."/>
            <person name="Syed K."/>
            <person name="Salamov A."/>
            <person name="Hori C."/>
            <person name="Aerts A."/>
            <person name="Henrissat B."/>
            <person name="Wiebenga A."/>
            <person name="vanKuyk P.A."/>
            <person name="Barry K."/>
            <person name="Lindquist E."/>
            <person name="LaButti K."/>
            <person name="Lapidus A."/>
            <person name="Lucas S."/>
            <person name="Coutinho P."/>
            <person name="Gong Y."/>
            <person name="Samejima M."/>
            <person name="Mahadevan R."/>
            <person name="Abou-Zaid M."/>
            <person name="de Vries R.P."/>
            <person name="Igarashi K."/>
            <person name="Yadav J.S."/>
            <person name="Grigoriev I.V."/>
            <person name="Master E.R."/>
        </authorList>
    </citation>
    <scope>NUCLEOTIDE SEQUENCE [LARGE SCALE GENOMIC DNA]</scope>
    <source>
        <strain evidence="2 3">HHB-10118-sp</strain>
    </source>
</reference>
<keyword evidence="3" id="KW-1185">Reference proteome</keyword>
<dbReference type="Proteomes" id="UP000008370">
    <property type="component" value="Unassembled WGS sequence"/>
</dbReference>
<dbReference type="EMBL" id="JH930476">
    <property type="protein sequence ID" value="EKM51543.1"/>
    <property type="molecule type" value="Genomic_DNA"/>
</dbReference>
<evidence type="ECO:0000313" key="2">
    <source>
        <dbReference type="EMBL" id="EKM51543.1"/>
    </source>
</evidence>
<dbReference type="KEGG" id="pco:PHACADRAFT_261747"/>